<keyword evidence="2" id="KW-1185">Reference proteome</keyword>
<reference evidence="1" key="1">
    <citation type="submission" date="2022-11" db="EMBL/GenBank/DDBJ databases">
        <title>Genome Sequence of Nemania bipapillata.</title>
        <authorList>
            <person name="Buettner E."/>
        </authorList>
    </citation>
    <scope>NUCLEOTIDE SEQUENCE</scope>
    <source>
        <strain evidence="1">CP14</strain>
    </source>
</reference>
<accession>A0ACC2J7N1</accession>
<protein>
    <submittedName>
        <fullName evidence="1">Uncharacterized protein</fullName>
    </submittedName>
</protein>
<dbReference type="Proteomes" id="UP001153334">
    <property type="component" value="Unassembled WGS sequence"/>
</dbReference>
<comment type="caution">
    <text evidence="1">The sequence shown here is derived from an EMBL/GenBank/DDBJ whole genome shotgun (WGS) entry which is preliminary data.</text>
</comment>
<organism evidence="1 2">
    <name type="scientific">Nemania bipapillata</name>
    <dbReference type="NCBI Taxonomy" id="110536"/>
    <lineage>
        <taxon>Eukaryota</taxon>
        <taxon>Fungi</taxon>
        <taxon>Dikarya</taxon>
        <taxon>Ascomycota</taxon>
        <taxon>Pezizomycotina</taxon>
        <taxon>Sordariomycetes</taxon>
        <taxon>Xylariomycetidae</taxon>
        <taxon>Xylariales</taxon>
        <taxon>Xylariaceae</taxon>
        <taxon>Nemania</taxon>
    </lineage>
</organism>
<proteinExistence type="predicted"/>
<evidence type="ECO:0000313" key="2">
    <source>
        <dbReference type="Proteomes" id="UP001153334"/>
    </source>
</evidence>
<name>A0ACC2J7N1_9PEZI</name>
<evidence type="ECO:0000313" key="1">
    <source>
        <dbReference type="EMBL" id="KAJ8123469.1"/>
    </source>
</evidence>
<sequence length="330" mass="36908">MATVSHNHANYQGRLAFIQQLLVDQLGLSAKDLERAKVIPIQYDPDCPFKYNNFVYRIELPFTVASDVNNVDGDKGRRLKQPGCVPIPSDMQIFILRLSNPDAEGMNAATRIENEVAIINLSSSALGHLEPNVVPRVFGWESAKSSQGWILQELMPGVPVDETFGSMDLGKKRRILAQMVTLLKALQRFPLPESLTAWGGAAFDATNNLLFDPDSGRITALLDYDFASILHPINAKLNGFPTPLPETTEGGIQWDLAKVWEDELEKQDVKRPSIMQGIDKVADVDAVLRAVLPWHITNLDFLQMQPDGATEYFRKRGEEKLIMLLDYMGF</sequence>
<gene>
    <name evidence="1" type="ORF">ONZ43_g592</name>
</gene>
<dbReference type="EMBL" id="JAPESX010000080">
    <property type="protein sequence ID" value="KAJ8123469.1"/>
    <property type="molecule type" value="Genomic_DNA"/>
</dbReference>